<dbReference type="Proteomes" id="UP000009374">
    <property type="component" value="Unassembled WGS sequence"/>
</dbReference>
<dbReference type="Gene3D" id="1.10.510.10">
    <property type="entry name" value="Transferase(Phosphotransferase) domain 1"/>
    <property type="match status" value="1"/>
</dbReference>
<keyword evidence="3" id="KW-1185">Reference proteome</keyword>
<organism evidence="2 3">
    <name type="scientific">Leptospirillum ferrodiazotrophum</name>
    <dbReference type="NCBI Taxonomy" id="412449"/>
    <lineage>
        <taxon>Bacteria</taxon>
        <taxon>Pseudomonadati</taxon>
        <taxon>Nitrospirota</taxon>
        <taxon>Nitrospiria</taxon>
        <taxon>Nitrospirales</taxon>
        <taxon>Nitrospiraceae</taxon>
        <taxon>Leptospirillum</taxon>
    </lineage>
</organism>
<dbReference type="PANTHER" id="PTHR44329">
    <property type="entry name" value="SERINE/THREONINE-PROTEIN KINASE TNNI3K-RELATED"/>
    <property type="match status" value="1"/>
</dbReference>
<dbReference type="InterPro" id="IPR011009">
    <property type="entry name" value="Kinase-like_dom_sf"/>
</dbReference>
<gene>
    <name evidence="2" type="ORF">UBAL3_49470010</name>
</gene>
<name>C6HUE3_9BACT</name>
<dbReference type="InterPro" id="IPR000719">
    <property type="entry name" value="Prot_kinase_dom"/>
</dbReference>
<evidence type="ECO:0000259" key="1">
    <source>
        <dbReference type="PROSITE" id="PS50011"/>
    </source>
</evidence>
<evidence type="ECO:0000313" key="3">
    <source>
        <dbReference type="Proteomes" id="UP000009374"/>
    </source>
</evidence>
<dbReference type="GO" id="GO:0005524">
    <property type="term" value="F:ATP binding"/>
    <property type="evidence" value="ECO:0007669"/>
    <property type="project" value="InterPro"/>
</dbReference>
<proteinExistence type="predicted"/>
<keyword evidence="2" id="KW-0418">Kinase</keyword>
<dbReference type="Pfam" id="PF00069">
    <property type="entry name" value="Pkinase"/>
    <property type="match status" value="1"/>
</dbReference>
<dbReference type="InterPro" id="IPR051681">
    <property type="entry name" value="Ser/Thr_Kinases-Pseudokinases"/>
</dbReference>
<dbReference type="SMART" id="SM00220">
    <property type="entry name" value="S_TKc"/>
    <property type="match status" value="1"/>
</dbReference>
<keyword evidence="2" id="KW-0808">Transferase</keyword>
<accession>C6HUE3</accession>
<dbReference type="GO" id="GO:0004674">
    <property type="term" value="F:protein serine/threonine kinase activity"/>
    <property type="evidence" value="ECO:0007669"/>
    <property type="project" value="TreeGrafter"/>
</dbReference>
<dbReference type="EMBL" id="GG693854">
    <property type="protein sequence ID" value="EES53782.1"/>
    <property type="molecule type" value="Genomic_DNA"/>
</dbReference>
<feature type="domain" description="Protein kinase" evidence="1">
    <location>
        <begin position="24"/>
        <end position="323"/>
    </location>
</feature>
<dbReference type="PROSITE" id="PS50011">
    <property type="entry name" value="PROTEIN_KINASE_DOM"/>
    <property type="match status" value="1"/>
</dbReference>
<dbReference type="AlphaFoldDB" id="C6HUE3"/>
<sequence>MGTKETYMIVETLRSWLCDRWPDYYRPTRELEGFYGLVFILEARETNIFPEKFCVKTMKPDKLRFSERDIKGLFEREMRLWLGIPFHPHVLPALGLELVPAPIEFANKFAVLPLVRMPFCDANLTTFTKGEDNMSSVDRLIILAQVCSGLQWLYQHGLQGHGDLKPDNILLRDLRRSFHLPDGDGIPSNVHYWQARIADLGWADIWTQGGGTSHAWNPYIAPERFHNNVVPEASDIFAIGVIACELLSGVHPGGGTTEVLAKKWNEKEWEAWASSTQRVVDVKPPELRDIILRCLEADPNNRPTVGDLKVTLCDLLRKIHGLELAPQLRAEDEEAGKLVLPSHGSWVATEMSLVSPD</sequence>
<evidence type="ECO:0000313" key="2">
    <source>
        <dbReference type="EMBL" id="EES53782.1"/>
    </source>
</evidence>
<protein>
    <submittedName>
        <fullName evidence="2">Protein kinase</fullName>
    </submittedName>
</protein>
<reference evidence="2 3" key="1">
    <citation type="journal article" date="2009" name="Appl. Environ. Microbiol.">
        <title>Community genomic and proteomic analyses of chemoautotrophic iron-oxidizing "Leptospirillum rubarum" (Group II) and "Leptospirillum ferrodiazotrophum" (Group III) bacteria in acid mine drainage biofilms.</title>
        <authorList>
            <person name="Goltsman D.S."/>
            <person name="Denef V.J."/>
            <person name="Singer S.W."/>
            <person name="VerBerkmoes N.C."/>
            <person name="Lefsrud M."/>
            <person name="Mueller R.S."/>
            <person name="Dick G.J."/>
            <person name="Sun C.L."/>
            <person name="Wheeler K.E."/>
            <person name="Zemla A."/>
            <person name="Baker B.J."/>
            <person name="Hauser L."/>
            <person name="Land M."/>
            <person name="Shah M.B."/>
            <person name="Thelen M.P."/>
            <person name="Hettich R.L."/>
            <person name="Banfield J.F."/>
        </authorList>
    </citation>
    <scope>NUCLEOTIDE SEQUENCE [LARGE SCALE GENOMIC DNA]</scope>
</reference>
<dbReference type="SUPFAM" id="SSF56112">
    <property type="entry name" value="Protein kinase-like (PK-like)"/>
    <property type="match status" value="1"/>
</dbReference>